<feature type="transmembrane region" description="Helical" evidence="1">
    <location>
        <begin position="177"/>
        <end position="197"/>
    </location>
</feature>
<dbReference type="GO" id="GO:1902604">
    <property type="term" value="P:p-aminobenzoyl-glutamate transmembrane transport"/>
    <property type="evidence" value="ECO:0007669"/>
    <property type="project" value="InterPro"/>
</dbReference>
<feature type="transmembrane region" description="Helical" evidence="1">
    <location>
        <begin position="402"/>
        <end position="422"/>
    </location>
</feature>
<accession>A0A1L3F9P3</accession>
<proteinExistence type="predicted"/>
<name>A0A1L3F9P3_BRAJP</name>
<feature type="transmembrane region" description="Helical" evidence="1">
    <location>
        <begin position="429"/>
        <end position="454"/>
    </location>
</feature>
<feature type="transmembrane region" description="Helical" evidence="1">
    <location>
        <begin position="281"/>
        <end position="300"/>
    </location>
</feature>
<evidence type="ECO:0000313" key="3">
    <source>
        <dbReference type="Proteomes" id="UP000181962"/>
    </source>
</evidence>
<feature type="transmembrane region" description="Helical" evidence="1">
    <location>
        <begin position="35"/>
        <end position="55"/>
    </location>
</feature>
<dbReference type="RefSeq" id="WP_063981784.1">
    <property type="nucleotide sequence ID" value="NZ_CP017637.1"/>
</dbReference>
<keyword evidence="1" id="KW-1133">Transmembrane helix</keyword>
<feature type="transmembrane region" description="Helical" evidence="1">
    <location>
        <begin position="360"/>
        <end position="382"/>
    </location>
</feature>
<evidence type="ECO:0000256" key="1">
    <source>
        <dbReference type="SAM" id="Phobius"/>
    </source>
</evidence>
<feature type="transmembrane region" description="Helical" evidence="1">
    <location>
        <begin position="460"/>
        <end position="478"/>
    </location>
</feature>
<dbReference type="Proteomes" id="UP000181962">
    <property type="component" value="Chromosome"/>
</dbReference>
<dbReference type="GO" id="GO:0015558">
    <property type="term" value="F:secondary active p-aminobenzoyl-glutamate transmembrane transporter activity"/>
    <property type="evidence" value="ECO:0007669"/>
    <property type="project" value="InterPro"/>
</dbReference>
<dbReference type="PANTHER" id="PTHR30282:SF0">
    <property type="entry name" value="P-AMINOBENZOYL-GLUTAMATE TRANSPORT PROTEIN"/>
    <property type="match status" value="1"/>
</dbReference>
<sequence length="521" mass="55041">MSARSDATNTPPSKTMTQRALDTVERVGNSVPHPVVIFLILIAIVLVLSHLLYMLGASVTYQVINPDTHKIETATSAANSLLTADGIRHIYTRLVPNLMGFTAVGLLIVAMMGVGVAEEAGLINALIRKLVAVSPSWALVYIVAFVGILSSIAADAGYVVLIPLAGAAFLSVGRHPLAGLAVGFAAVAGAFTVNMIIKPLDAVLTEITNDAIHMVNPTTSLDLTANVSFSIASVVVLTIVIALINNRIIEPRLGAYQAEKTANTQPEANGGQLSADESRGLRYSGFALLGVVILFLLLTVPSGAPLRNPTTGVLIGNSPFMNGLIGVIMVLFLATGIAYGIGARTVNSSTAVIAAMTKAVASLSGTILLFVVISQFVDYFNYSNIPTLMALTMADVLKSANIGTLWLLVGFIIVVMILDFVFTPAIAKWAIFAPVFVPVFVQLNVDPAAVLAAYRVGDSPINAITPLNAYFAMVVGFAQIYDKKAGVGTVVALMLPYTLWMAIIWTVLFVVWYLLGLPWGL</sequence>
<dbReference type="AlphaFoldDB" id="A0A1L3F9P3"/>
<dbReference type="OrthoDB" id="3314392at2"/>
<feature type="transmembrane region" description="Helical" evidence="1">
    <location>
        <begin position="137"/>
        <end position="170"/>
    </location>
</feature>
<feature type="transmembrane region" description="Helical" evidence="1">
    <location>
        <begin position="490"/>
        <end position="515"/>
    </location>
</feature>
<evidence type="ECO:0000313" key="2">
    <source>
        <dbReference type="EMBL" id="APG10036.1"/>
    </source>
</evidence>
<dbReference type="InterPro" id="IPR004697">
    <property type="entry name" value="AbgT"/>
</dbReference>
<keyword evidence="1" id="KW-0472">Membrane</keyword>
<dbReference type="Pfam" id="PF03806">
    <property type="entry name" value="ABG_transport"/>
    <property type="match status" value="1"/>
</dbReference>
<feature type="transmembrane region" description="Helical" evidence="1">
    <location>
        <begin position="223"/>
        <end position="244"/>
    </location>
</feature>
<organism evidence="2 3">
    <name type="scientific">Bradyrhizobium japonicum</name>
    <dbReference type="NCBI Taxonomy" id="375"/>
    <lineage>
        <taxon>Bacteria</taxon>
        <taxon>Pseudomonadati</taxon>
        <taxon>Pseudomonadota</taxon>
        <taxon>Alphaproteobacteria</taxon>
        <taxon>Hyphomicrobiales</taxon>
        <taxon>Nitrobacteraceae</taxon>
        <taxon>Bradyrhizobium</taxon>
    </lineage>
</organism>
<reference evidence="2 3" key="1">
    <citation type="submission" date="2016-11" db="EMBL/GenBank/DDBJ databases">
        <title>Complete Genome Sequence of Bradyrhizobium sp. strain J5, an isolated from soybean nodule in Hokkaido.</title>
        <authorList>
            <person name="Kanehara K."/>
        </authorList>
    </citation>
    <scope>NUCLEOTIDE SEQUENCE [LARGE SCALE GENOMIC DNA]</scope>
    <source>
        <strain evidence="2 3">J5</strain>
    </source>
</reference>
<feature type="transmembrane region" description="Helical" evidence="1">
    <location>
        <begin position="320"/>
        <end position="339"/>
    </location>
</feature>
<feature type="transmembrane region" description="Helical" evidence="1">
    <location>
        <begin position="98"/>
        <end position="117"/>
    </location>
</feature>
<gene>
    <name evidence="2" type="ORF">BKD09_17050</name>
</gene>
<protein>
    <submittedName>
        <fullName evidence="2">p-aminobenzoyl-glutamate transporter</fullName>
    </submittedName>
</protein>
<dbReference type="EMBL" id="CP017637">
    <property type="protein sequence ID" value="APG10036.1"/>
    <property type="molecule type" value="Genomic_DNA"/>
</dbReference>
<keyword evidence="1" id="KW-0812">Transmembrane</keyword>
<dbReference type="PANTHER" id="PTHR30282">
    <property type="entry name" value="P-AMINOBENZOYL GLUTAMATE TRANSPORTER"/>
    <property type="match status" value="1"/>
</dbReference>